<dbReference type="InParanoid" id="A0A1X7TEV5"/>
<name>A0A1X7TEV5_AMPQE</name>
<dbReference type="AlphaFoldDB" id="A0A1X7TEV5"/>
<evidence type="ECO:0000313" key="1">
    <source>
        <dbReference type="EnsemblMetazoa" id="Aqu2.1.12903_001"/>
    </source>
</evidence>
<proteinExistence type="predicted"/>
<dbReference type="OrthoDB" id="405996at2759"/>
<sequence length="92" mass="10973">MDINVFLRVFVPKEGEANVWELSTDYYLHHRTARELQSPKLFKSPTKWWEDELVSSSHNMKDKLLLILKMILKKNPLLQQYLILIMTLLTET</sequence>
<accession>A0A1X7TEV5</accession>
<reference evidence="1" key="1">
    <citation type="submission" date="2017-05" db="UniProtKB">
        <authorList>
            <consortium name="EnsemblMetazoa"/>
        </authorList>
    </citation>
    <scope>IDENTIFICATION</scope>
</reference>
<protein>
    <submittedName>
        <fullName evidence="1">Uncharacterized protein</fullName>
    </submittedName>
</protein>
<dbReference type="EnsemblMetazoa" id="Aqu2.1.12903_001">
    <property type="protein sequence ID" value="Aqu2.1.12903_001"/>
    <property type="gene ID" value="Aqu2.1.12903"/>
</dbReference>
<dbReference type="STRING" id="400682.A0A1X7TEV5"/>
<organism evidence="1">
    <name type="scientific">Amphimedon queenslandica</name>
    <name type="common">Sponge</name>
    <dbReference type="NCBI Taxonomy" id="400682"/>
    <lineage>
        <taxon>Eukaryota</taxon>
        <taxon>Metazoa</taxon>
        <taxon>Porifera</taxon>
        <taxon>Demospongiae</taxon>
        <taxon>Heteroscleromorpha</taxon>
        <taxon>Haplosclerida</taxon>
        <taxon>Niphatidae</taxon>
        <taxon>Amphimedon</taxon>
    </lineage>
</organism>